<dbReference type="STRING" id="215637.A0A4Q0A072"/>
<evidence type="ECO:0000313" key="9">
    <source>
        <dbReference type="EMBL" id="RKP39387.1"/>
    </source>
</evidence>
<accession>A0A4Q0A072</accession>
<dbReference type="Proteomes" id="UP000268162">
    <property type="component" value="Unassembled WGS sequence"/>
</dbReference>
<evidence type="ECO:0000313" key="10">
    <source>
        <dbReference type="Proteomes" id="UP000268162"/>
    </source>
</evidence>
<dbReference type="Gene3D" id="1.20.140.50">
    <property type="entry name" value="alix/aip1 like domains"/>
    <property type="match status" value="1"/>
</dbReference>
<evidence type="ECO:0000256" key="7">
    <source>
        <dbReference type="SAM" id="MobiDB-lite"/>
    </source>
</evidence>
<dbReference type="PANTHER" id="PTHR23030">
    <property type="entry name" value="PCD6 INTERACTING PROTEIN-RELATED"/>
    <property type="match status" value="1"/>
</dbReference>
<dbReference type="PROSITE" id="PS51180">
    <property type="entry name" value="BRO1"/>
    <property type="match status" value="1"/>
</dbReference>
<feature type="domain" description="BRO1" evidence="8">
    <location>
        <begin position="6"/>
        <end position="410"/>
    </location>
</feature>
<evidence type="ECO:0000256" key="6">
    <source>
        <dbReference type="SAM" id="Coils"/>
    </source>
</evidence>
<keyword evidence="3" id="KW-0963">Cytoplasm</keyword>
<evidence type="ECO:0000259" key="8">
    <source>
        <dbReference type="PROSITE" id="PS51180"/>
    </source>
</evidence>
<evidence type="ECO:0000256" key="4">
    <source>
        <dbReference type="ARBA" id="ARBA00022753"/>
    </source>
</evidence>
<dbReference type="InterPro" id="IPR004328">
    <property type="entry name" value="BRO1_dom"/>
</dbReference>
<feature type="coiled-coil region" evidence="6">
    <location>
        <begin position="601"/>
        <end position="628"/>
    </location>
</feature>
<protein>
    <recommendedName>
        <fullName evidence="5">BRO domain-containing protein 1</fullName>
    </recommendedName>
</protein>
<feature type="region of interest" description="Disordered" evidence="7">
    <location>
        <begin position="789"/>
        <end position="837"/>
    </location>
</feature>
<keyword evidence="6" id="KW-0175">Coiled coil</keyword>
<evidence type="ECO:0000256" key="5">
    <source>
        <dbReference type="ARBA" id="ARBA00041284"/>
    </source>
</evidence>
<evidence type="ECO:0000256" key="2">
    <source>
        <dbReference type="ARBA" id="ARBA00004496"/>
    </source>
</evidence>
<dbReference type="Pfam" id="PF03097">
    <property type="entry name" value="BRO1"/>
    <property type="match status" value="1"/>
</dbReference>
<dbReference type="InterPro" id="IPR025304">
    <property type="entry name" value="ALIX_V_dom"/>
</dbReference>
<dbReference type="InterPro" id="IPR038499">
    <property type="entry name" value="BRO1_sf"/>
</dbReference>
<feature type="compositionally biased region" description="Low complexity" evidence="7">
    <location>
        <begin position="807"/>
        <end position="821"/>
    </location>
</feature>
<gene>
    <name evidence="9" type="ORF">BJ085DRAFT_24680</name>
</gene>
<evidence type="ECO:0000256" key="3">
    <source>
        <dbReference type="ARBA" id="ARBA00022490"/>
    </source>
</evidence>
<sequence length="837" mass="95169">MAVQVPMIQVPWKRCEEADWVSALRRYISTILEQDPNSFNDQIYALHRLRQDTRGVNMDCTGRDLLYRYFSQLELLDLRFQLEKKPIDLNFTWSDVFGRSIVTQPSLAFEKASIIFNMGAILSNLGTYQDRSEPDGLRKASHYFMFAASMMLFISENFIHAPSMDLNANTLKVLKELMLAQGQECFLEKCLQEQKKDTLIAKIAYQTAWMYTNVVESMTECLKSGVFEEQWMAVCQIKQKYYQASAQYHKGLAAESDGRYGEAVSRLTLAETHTAEATKLVQSFVHAFDPHSLYPLLPDTHTCLHDLVLTIRELVKEKLNMLSRDNDMIYHEAVPKTSILPPIDKICMVKTQPLNEMYTSPGELQRVVGADIFSQVVPMQVHESASVYDEEKAKIVRQSIDKSDAADAEVDSAFTFMQLPQSLDKFKSGESSLEPSLMQLADPPTNVREWAQQVAQEEETHGALQDLIGTVEGYRSQLRQSLDASGLALDEEQRDCEKNRVEFGDQWTQAPSGGLTKSFRKDLRSRRESLEQAFAADNDTLNRYQQFQSLFSVLRSGYHGDELESAFIEMVHNGLRKCKANQKEDSGGTLLDIGEHDAVDLTEHAEHIQQITNELTNLKRERQGILTEMKEIARYDDISHILLLNRRNKELEPQIFKNELAKYPPYQEQLSQTFDHQHSLIQTLSESFRTLMELPEATRIQNAWDIVETQRDRLVQQLEDARNNYDDIKHNVQQGVKFYTSLSALVNDLSGKIRAFCNQRREERDQLSNRLLTAKLETDQQALRAQLDKFNQAPSAPSGSPIQPTGSPSRPTAAANASTSPPMGPPYGRPGYGSGSP</sequence>
<organism evidence="9 10">
    <name type="scientific">Dimargaris cristalligena</name>
    <dbReference type="NCBI Taxonomy" id="215637"/>
    <lineage>
        <taxon>Eukaryota</taxon>
        <taxon>Fungi</taxon>
        <taxon>Fungi incertae sedis</taxon>
        <taxon>Zoopagomycota</taxon>
        <taxon>Kickxellomycotina</taxon>
        <taxon>Dimargaritomycetes</taxon>
        <taxon>Dimargaritales</taxon>
        <taxon>Dimargaritaceae</taxon>
        <taxon>Dimargaris</taxon>
    </lineage>
</organism>
<proteinExistence type="predicted"/>
<feature type="non-terminal residue" evidence="9">
    <location>
        <position position="837"/>
    </location>
</feature>
<name>A0A4Q0A072_9FUNG</name>
<keyword evidence="10" id="KW-1185">Reference proteome</keyword>
<evidence type="ECO:0000256" key="1">
    <source>
        <dbReference type="ARBA" id="ARBA00004177"/>
    </source>
</evidence>
<dbReference type="PANTHER" id="PTHR23030:SF30">
    <property type="entry name" value="TYROSINE-PROTEIN PHOSPHATASE NON-RECEPTOR TYPE 23"/>
    <property type="match status" value="1"/>
</dbReference>
<dbReference type="AlphaFoldDB" id="A0A4Q0A072"/>
<dbReference type="Gene3D" id="1.20.120.560">
    <property type="entry name" value="alix/aip1 in complex with the ypdl late domain"/>
    <property type="match status" value="1"/>
</dbReference>
<dbReference type="GO" id="GO:0043328">
    <property type="term" value="P:protein transport to vacuole involved in ubiquitin-dependent protein catabolic process via the multivesicular body sorting pathway"/>
    <property type="evidence" value="ECO:0007669"/>
    <property type="project" value="TreeGrafter"/>
</dbReference>
<comment type="subcellular location">
    <subcellularLocation>
        <location evidence="2">Cytoplasm</location>
    </subcellularLocation>
    <subcellularLocation>
        <location evidence="1">Endosome</location>
    </subcellularLocation>
</comment>
<dbReference type="GO" id="GO:0005768">
    <property type="term" value="C:endosome"/>
    <property type="evidence" value="ECO:0007669"/>
    <property type="project" value="UniProtKB-SubCell"/>
</dbReference>
<dbReference type="SMART" id="SM01041">
    <property type="entry name" value="BRO1"/>
    <property type="match status" value="1"/>
</dbReference>
<reference evidence="10" key="1">
    <citation type="journal article" date="2018" name="Nat. Microbiol.">
        <title>Leveraging single-cell genomics to expand the fungal tree of life.</title>
        <authorList>
            <person name="Ahrendt S.R."/>
            <person name="Quandt C.A."/>
            <person name="Ciobanu D."/>
            <person name="Clum A."/>
            <person name="Salamov A."/>
            <person name="Andreopoulos B."/>
            <person name="Cheng J.F."/>
            <person name="Woyke T."/>
            <person name="Pelin A."/>
            <person name="Henrissat B."/>
            <person name="Reynolds N.K."/>
            <person name="Benny G.L."/>
            <person name="Smith M.E."/>
            <person name="James T.Y."/>
            <person name="Grigoriev I.V."/>
        </authorList>
    </citation>
    <scope>NUCLEOTIDE SEQUENCE [LARGE SCALE GENOMIC DNA]</scope>
    <source>
        <strain evidence="10">RSA 468</strain>
    </source>
</reference>
<dbReference type="Pfam" id="PF13949">
    <property type="entry name" value="ALIX_LYPXL_bnd"/>
    <property type="match status" value="1"/>
</dbReference>
<dbReference type="EMBL" id="ML002274">
    <property type="protein sequence ID" value="RKP39387.1"/>
    <property type="molecule type" value="Genomic_DNA"/>
</dbReference>
<feature type="compositionally biased region" description="Polar residues" evidence="7">
    <location>
        <begin position="792"/>
        <end position="806"/>
    </location>
</feature>
<dbReference type="Gene3D" id="1.25.40.280">
    <property type="entry name" value="alix/aip1 like domains"/>
    <property type="match status" value="1"/>
</dbReference>
<keyword evidence="4" id="KW-0967">Endosome</keyword>